<proteinExistence type="predicted"/>
<evidence type="ECO:0000313" key="2">
    <source>
        <dbReference type="Proteomes" id="UP001223802"/>
    </source>
</evidence>
<protein>
    <submittedName>
        <fullName evidence="1">Uncharacterized protein</fullName>
    </submittedName>
</protein>
<sequence>MTQDTDNSNVIPLPPARLVTLTADKLEQSIIKPARIYNNMPSTFRLALYPDGRKVIQGGYVWSEGFQSGIEWKDLPVVEVDEHGKAEGD</sequence>
<keyword evidence="2" id="KW-1185">Reference proteome</keyword>
<dbReference type="EMBL" id="CP118224">
    <property type="protein sequence ID" value="WMC09564.1"/>
    <property type="molecule type" value="Genomic_DNA"/>
</dbReference>
<accession>A0AA50QAX9</accession>
<organism evidence="1 2">
    <name type="scientific">Oceanimonas pelagia</name>
    <dbReference type="NCBI Taxonomy" id="3028314"/>
    <lineage>
        <taxon>Bacteria</taxon>
        <taxon>Pseudomonadati</taxon>
        <taxon>Pseudomonadota</taxon>
        <taxon>Gammaproteobacteria</taxon>
        <taxon>Aeromonadales</taxon>
        <taxon>Aeromonadaceae</taxon>
        <taxon>Oceanimonas</taxon>
    </lineage>
</organism>
<dbReference type="KEGG" id="ope:PU634_10590"/>
<dbReference type="AlphaFoldDB" id="A0AA50QAX9"/>
<dbReference type="Proteomes" id="UP001223802">
    <property type="component" value="Chromosome"/>
</dbReference>
<gene>
    <name evidence="1" type="ORF">PU634_10590</name>
</gene>
<evidence type="ECO:0000313" key="1">
    <source>
        <dbReference type="EMBL" id="WMC09564.1"/>
    </source>
</evidence>
<reference evidence="1 2" key="1">
    <citation type="submission" date="2023-02" db="EMBL/GenBank/DDBJ databases">
        <title>Complete genome sequence of a novel bacterium Oceanimonas sp. NTOU-MSR1 isolated from marine coast sediment.</title>
        <authorList>
            <person name="Yang H.-T."/>
            <person name="Chen Y.-L."/>
            <person name="Ho Y.-N."/>
        </authorList>
    </citation>
    <scope>NUCLEOTIDE SEQUENCE [LARGE SCALE GENOMIC DNA]</scope>
    <source>
        <strain evidence="1 2">NTOU-MSR1</strain>
    </source>
</reference>
<dbReference type="RefSeq" id="WP_306760759.1">
    <property type="nucleotide sequence ID" value="NZ_CP118224.1"/>
</dbReference>
<name>A0AA50QAX9_9GAMM</name>